<sequence length="34" mass="3794">MTPQDRKAFVLVGSGHAAMMKEFIEAGQQFRLKA</sequence>
<name>A0A1I6ADP0_HYMAR</name>
<protein>
    <submittedName>
        <fullName evidence="1">Uncharacterized protein</fullName>
    </submittedName>
</protein>
<dbReference type="Proteomes" id="UP000199029">
    <property type="component" value="Unassembled WGS sequence"/>
</dbReference>
<keyword evidence="2" id="KW-1185">Reference proteome</keyword>
<evidence type="ECO:0000313" key="1">
    <source>
        <dbReference type="EMBL" id="SFQ66854.1"/>
    </source>
</evidence>
<reference evidence="2" key="1">
    <citation type="submission" date="2016-10" db="EMBL/GenBank/DDBJ databases">
        <authorList>
            <person name="Varghese N."/>
            <person name="Submissions S."/>
        </authorList>
    </citation>
    <scope>NUCLEOTIDE SEQUENCE [LARGE SCALE GENOMIC DNA]</scope>
    <source>
        <strain evidence="2">OR362-8,ATCC BAA-1266,JCM 13504</strain>
    </source>
</reference>
<dbReference type="EMBL" id="FOXS01000005">
    <property type="protein sequence ID" value="SFQ66854.1"/>
    <property type="molecule type" value="Genomic_DNA"/>
</dbReference>
<evidence type="ECO:0000313" key="2">
    <source>
        <dbReference type="Proteomes" id="UP000199029"/>
    </source>
</evidence>
<dbReference type="STRING" id="1227077.SAMN04515668_3585"/>
<dbReference type="AlphaFoldDB" id="A0A1I6ADP0"/>
<organism evidence="1 2">
    <name type="scientific">Hymenobacter arizonensis</name>
    <name type="common">Siccationidurans arizonensis</name>
    <dbReference type="NCBI Taxonomy" id="1227077"/>
    <lineage>
        <taxon>Bacteria</taxon>
        <taxon>Pseudomonadati</taxon>
        <taxon>Bacteroidota</taxon>
        <taxon>Cytophagia</taxon>
        <taxon>Cytophagales</taxon>
        <taxon>Hymenobacteraceae</taxon>
        <taxon>Hymenobacter</taxon>
    </lineage>
</organism>
<gene>
    <name evidence="1" type="ORF">SAMN04515668_3585</name>
</gene>
<proteinExistence type="predicted"/>
<accession>A0A1I6ADP0</accession>